<keyword evidence="2" id="KW-0540">Nuclease</keyword>
<keyword evidence="9" id="KW-1185">Reference proteome</keyword>
<evidence type="ECO:0000313" key="9">
    <source>
        <dbReference type="Proteomes" id="UP000504633"/>
    </source>
</evidence>
<evidence type="ECO:0000313" key="11">
    <source>
        <dbReference type="RefSeq" id="XP_023177572.2"/>
    </source>
</evidence>
<dbReference type="AlphaFoldDB" id="A0A6J1MKK3"/>
<comment type="similarity">
    <text evidence="7">Belongs to the exonuclease superfamily. TREX family.</text>
</comment>
<dbReference type="SMART" id="SM00479">
    <property type="entry name" value="EXOIII"/>
    <property type="match status" value="1"/>
</dbReference>
<keyword evidence="6" id="KW-0460">Magnesium</keyword>
<dbReference type="InterPro" id="IPR013520">
    <property type="entry name" value="Ribonucl_H"/>
</dbReference>
<keyword evidence="4" id="KW-0378">Hydrolase</keyword>
<dbReference type="Gene3D" id="3.30.420.10">
    <property type="entry name" value="Ribonuclease H-like superfamily/Ribonuclease H"/>
    <property type="match status" value="1"/>
</dbReference>
<accession>A0A6J1MKK3</accession>
<dbReference type="InterPro" id="IPR040393">
    <property type="entry name" value="TREX1/2"/>
</dbReference>
<dbReference type="GO" id="GO:0005737">
    <property type="term" value="C:cytoplasm"/>
    <property type="evidence" value="ECO:0007669"/>
    <property type="project" value="TreeGrafter"/>
</dbReference>
<dbReference type="GO" id="GO:0003676">
    <property type="term" value="F:nucleic acid binding"/>
    <property type="evidence" value="ECO:0007669"/>
    <property type="project" value="InterPro"/>
</dbReference>
<feature type="domain" description="Exonuclease" evidence="8">
    <location>
        <begin position="19"/>
        <end position="322"/>
    </location>
</feature>
<evidence type="ECO:0000256" key="3">
    <source>
        <dbReference type="ARBA" id="ARBA00022723"/>
    </source>
</evidence>
<reference evidence="10 11" key="1">
    <citation type="submission" date="2025-04" db="UniProtKB">
        <authorList>
            <consortium name="RefSeq"/>
        </authorList>
    </citation>
    <scope>IDENTIFICATION</scope>
    <source>
        <strain evidence="10 11">15085-1641.00</strain>
        <tissue evidence="10 11">Whole body</tissue>
    </source>
</reference>
<dbReference type="GeneID" id="111603965"/>
<comment type="cofactor">
    <cofactor evidence="1">
        <name>Mg(2+)</name>
        <dbReference type="ChEBI" id="CHEBI:18420"/>
    </cofactor>
</comment>
<dbReference type="OrthoDB" id="10250935at2759"/>
<evidence type="ECO:0000256" key="2">
    <source>
        <dbReference type="ARBA" id="ARBA00022722"/>
    </source>
</evidence>
<proteinExistence type="inferred from homology"/>
<keyword evidence="3" id="KW-0479">Metal-binding</keyword>
<evidence type="ECO:0000256" key="4">
    <source>
        <dbReference type="ARBA" id="ARBA00022801"/>
    </source>
</evidence>
<gene>
    <name evidence="10 11" type="primary">LOC111603965</name>
</gene>
<name>A0A6J1MKK3_DROHY</name>
<dbReference type="GO" id="GO:0006308">
    <property type="term" value="P:DNA catabolic process"/>
    <property type="evidence" value="ECO:0007669"/>
    <property type="project" value="TreeGrafter"/>
</dbReference>
<dbReference type="RefSeq" id="XP_023177571.2">
    <property type="nucleotide sequence ID" value="XM_023321803.2"/>
</dbReference>
<dbReference type="Proteomes" id="UP000504633">
    <property type="component" value="Unplaced"/>
</dbReference>
<organism evidence="9 10">
    <name type="scientific">Drosophila hydei</name>
    <name type="common">Fruit fly</name>
    <dbReference type="NCBI Taxonomy" id="7224"/>
    <lineage>
        <taxon>Eukaryota</taxon>
        <taxon>Metazoa</taxon>
        <taxon>Ecdysozoa</taxon>
        <taxon>Arthropoda</taxon>
        <taxon>Hexapoda</taxon>
        <taxon>Insecta</taxon>
        <taxon>Pterygota</taxon>
        <taxon>Neoptera</taxon>
        <taxon>Endopterygota</taxon>
        <taxon>Diptera</taxon>
        <taxon>Brachycera</taxon>
        <taxon>Muscomorpha</taxon>
        <taxon>Ephydroidea</taxon>
        <taxon>Drosophilidae</taxon>
        <taxon>Drosophila</taxon>
    </lineage>
</organism>
<evidence type="ECO:0000259" key="8">
    <source>
        <dbReference type="SMART" id="SM00479"/>
    </source>
</evidence>
<dbReference type="SUPFAM" id="SSF53098">
    <property type="entry name" value="Ribonuclease H-like"/>
    <property type="match status" value="1"/>
</dbReference>
<keyword evidence="5" id="KW-0269">Exonuclease</keyword>
<dbReference type="InterPro" id="IPR036397">
    <property type="entry name" value="RNaseH_sf"/>
</dbReference>
<evidence type="ECO:0000256" key="1">
    <source>
        <dbReference type="ARBA" id="ARBA00001946"/>
    </source>
</evidence>
<dbReference type="PANTHER" id="PTHR13058">
    <property type="entry name" value="THREE PRIME REPAIR EXONUCLEASE 1, 2"/>
    <property type="match status" value="1"/>
</dbReference>
<dbReference type="InterPro" id="IPR012337">
    <property type="entry name" value="RNaseH-like_sf"/>
</dbReference>
<sequence length="346" mass="39199">MTPNISVDTKHTLREPISTFAILDLETSNLPAHNNNRVSITELCIYAFDPAVLKDNENSTDSKQIDESFSPELPSPPRVMHKLNLLFQPSMLVHPEAEIITGLNNYILERESKLDSNSGELIKRFLEHLPPPVCLIAHNGWGFDFPIVRKALNKLNISLPASTLCVDSLRGFMEIDDKLNDKNAVVEGNLPTDIKAEQIDIVDNSIDPVTQKEIDWQSLNENTPKRQILNRADALLKRKHLNADDTDIPANKRTLQDMKSRRQLFTGLNCASTKRYPPRGRYRLSHMYERIFKRPAINAHRAEADVIMLTKLIQHYNVNFVAFAEEQAIPFTEVVPIGGKTSNCTN</sequence>
<protein>
    <submittedName>
        <fullName evidence="10 11">Uncharacterized protein LOC111603965</fullName>
    </submittedName>
</protein>
<evidence type="ECO:0000313" key="10">
    <source>
        <dbReference type="RefSeq" id="XP_023177571.2"/>
    </source>
</evidence>
<evidence type="ECO:0000256" key="6">
    <source>
        <dbReference type="ARBA" id="ARBA00022842"/>
    </source>
</evidence>
<dbReference type="KEGG" id="dhe:111603965"/>
<dbReference type="GO" id="GO:0046872">
    <property type="term" value="F:metal ion binding"/>
    <property type="evidence" value="ECO:0007669"/>
    <property type="project" value="UniProtKB-KW"/>
</dbReference>
<dbReference type="PANTHER" id="PTHR13058:SF19">
    <property type="entry name" value="LD40940P"/>
    <property type="match status" value="1"/>
</dbReference>
<dbReference type="GO" id="GO:0008296">
    <property type="term" value="F:3'-5'-DNA exonuclease activity"/>
    <property type="evidence" value="ECO:0007669"/>
    <property type="project" value="TreeGrafter"/>
</dbReference>
<dbReference type="RefSeq" id="XP_023177572.2">
    <property type="nucleotide sequence ID" value="XM_023321804.2"/>
</dbReference>
<evidence type="ECO:0000256" key="5">
    <source>
        <dbReference type="ARBA" id="ARBA00022839"/>
    </source>
</evidence>
<dbReference type="OMA" id="FDFPIVR"/>
<evidence type="ECO:0000256" key="7">
    <source>
        <dbReference type="ARBA" id="ARBA00025769"/>
    </source>
</evidence>